<protein>
    <recommendedName>
        <fullName evidence="1">YCII-related domain-containing protein</fullName>
    </recommendedName>
</protein>
<evidence type="ECO:0000313" key="2">
    <source>
        <dbReference type="EMBL" id="MBU5671201.1"/>
    </source>
</evidence>
<dbReference type="InterPro" id="IPR005545">
    <property type="entry name" value="YCII"/>
</dbReference>
<name>A0ABS6FML4_9BACL</name>
<reference evidence="2 3" key="1">
    <citation type="submission" date="2021-06" db="EMBL/GenBank/DDBJ databases">
        <authorList>
            <person name="Sun Q."/>
            <person name="Li D."/>
        </authorList>
    </citation>
    <scope>NUCLEOTIDE SEQUENCE [LARGE SCALE GENOMIC DNA]</scope>
    <source>
        <strain evidence="2 3">MSJ-6</strain>
    </source>
</reference>
<sequence>MEAGILYKTREEDIRYVILLTLNTGKQMSEALIRAHVEHLKQLDDQGKLELCGPFADYRGGMVILKGVAYDEAKAIAEADPYVSSGTESYELRTWELSTASNGHMGMG</sequence>
<evidence type="ECO:0000259" key="1">
    <source>
        <dbReference type="Pfam" id="PF03795"/>
    </source>
</evidence>
<proteinExistence type="predicted"/>
<gene>
    <name evidence="2" type="ORF">KQJ23_05070</name>
</gene>
<dbReference type="PANTHER" id="PTHR37828:SF1">
    <property type="entry name" value="YCII-RELATED DOMAIN-CONTAINING PROTEIN"/>
    <property type="match status" value="1"/>
</dbReference>
<dbReference type="Pfam" id="PF03795">
    <property type="entry name" value="YCII"/>
    <property type="match status" value="1"/>
</dbReference>
<evidence type="ECO:0000313" key="3">
    <source>
        <dbReference type="Proteomes" id="UP000743001"/>
    </source>
</evidence>
<comment type="caution">
    <text evidence="2">The sequence shown here is derived from an EMBL/GenBank/DDBJ whole genome shotgun (WGS) entry which is preliminary data.</text>
</comment>
<dbReference type="RefSeq" id="WP_216477599.1">
    <property type="nucleotide sequence ID" value="NZ_JAHLQJ010000003.1"/>
</dbReference>
<dbReference type="EMBL" id="JAHLQJ010000003">
    <property type="protein sequence ID" value="MBU5671201.1"/>
    <property type="molecule type" value="Genomic_DNA"/>
</dbReference>
<accession>A0ABS6FML4</accession>
<dbReference type="Proteomes" id="UP000743001">
    <property type="component" value="Unassembled WGS sequence"/>
</dbReference>
<keyword evidence="3" id="KW-1185">Reference proteome</keyword>
<organism evidence="2 3">
    <name type="scientific">Paenibacillus brevis</name>
    <dbReference type="NCBI Taxonomy" id="2841508"/>
    <lineage>
        <taxon>Bacteria</taxon>
        <taxon>Bacillati</taxon>
        <taxon>Bacillota</taxon>
        <taxon>Bacilli</taxon>
        <taxon>Bacillales</taxon>
        <taxon>Paenibacillaceae</taxon>
        <taxon>Paenibacillus</taxon>
    </lineage>
</organism>
<dbReference type="PANTHER" id="PTHR37828">
    <property type="entry name" value="GSR2449 PROTEIN"/>
    <property type="match status" value="1"/>
</dbReference>
<feature type="domain" description="YCII-related" evidence="1">
    <location>
        <begin position="15"/>
        <end position="95"/>
    </location>
</feature>